<keyword evidence="4" id="KW-1185">Reference proteome</keyword>
<dbReference type="EMBL" id="JAKNCJ010000004">
    <property type="protein sequence ID" value="MCL6423566.1"/>
    <property type="molecule type" value="Genomic_DNA"/>
</dbReference>
<evidence type="ECO:0000313" key="3">
    <source>
        <dbReference type="EMBL" id="MCL6423566.1"/>
    </source>
</evidence>
<evidence type="ECO:0000313" key="4">
    <source>
        <dbReference type="Proteomes" id="UP001203761"/>
    </source>
</evidence>
<feature type="compositionally biased region" description="Low complexity" evidence="1">
    <location>
        <begin position="55"/>
        <end position="71"/>
    </location>
</feature>
<evidence type="ECO:0000256" key="1">
    <source>
        <dbReference type="SAM" id="MobiDB-lite"/>
    </source>
</evidence>
<dbReference type="RefSeq" id="WP_249737651.1">
    <property type="nucleotide sequence ID" value="NZ_JAKNCJ010000004.1"/>
</dbReference>
<name>A0ABT0R104_9MICO</name>
<keyword evidence="2" id="KW-0812">Transmembrane</keyword>
<protein>
    <recommendedName>
        <fullName evidence="5">4-hydroxybenzoate polyprenyltransferase</fullName>
    </recommendedName>
</protein>
<feature type="region of interest" description="Disordered" evidence="1">
    <location>
        <begin position="51"/>
        <end position="84"/>
    </location>
</feature>
<keyword evidence="2" id="KW-0472">Membrane</keyword>
<reference evidence="3" key="1">
    <citation type="submission" date="2022-02" db="EMBL/GenBank/DDBJ databases">
        <authorList>
            <person name="Lee M."/>
            <person name="Kim S.-J."/>
            <person name="Jung M.-Y."/>
        </authorList>
    </citation>
    <scope>NUCLEOTIDE SEQUENCE</scope>
    <source>
        <strain evidence="3">JHP9</strain>
    </source>
</reference>
<evidence type="ECO:0008006" key="5">
    <source>
        <dbReference type="Google" id="ProtNLM"/>
    </source>
</evidence>
<proteinExistence type="predicted"/>
<feature type="transmembrane region" description="Helical" evidence="2">
    <location>
        <begin position="20"/>
        <end position="41"/>
    </location>
</feature>
<dbReference type="Proteomes" id="UP001203761">
    <property type="component" value="Unassembled WGS sequence"/>
</dbReference>
<sequence length="84" mass="8832">MLEHVLILAEGAAHSEGVPPWLVGLAMFAGLMLLLLITYLFSGMNQRGRERDLSTGHAAAGHRTATATGHGVRTHAPGSHDAAH</sequence>
<keyword evidence="2" id="KW-1133">Transmembrane helix</keyword>
<gene>
    <name evidence="3" type="ORF">Bequi_09235</name>
</gene>
<evidence type="ECO:0000256" key="2">
    <source>
        <dbReference type="SAM" id="Phobius"/>
    </source>
</evidence>
<organism evidence="3 4">
    <name type="scientific">Brachybacterium equifaecis</name>
    <dbReference type="NCBI Taxonomy" id="2910770"/>
    <lineage>
        <taxon>Bacteria</taxon>
        <taxon>Bacillati</taxon>
        <taxon>Actinomycetota</taxon>
        <taxon>Actinomycetes</taxon>
        <taxon>Micrococcales</taxon>
        <taxon>Dermabacteraceae</taxon>
        <taxon>Brachybacterium</taxon>
    </lineage>
</organism>
<accession>A0ABT0R104</accession>
<comment type="caution">
    <text evidence="3">The sequence shown here is derived from an EMBL/GenBank/DDBJ whole genome shotgun (WGS) entry which is preliminary data.</text>
</comment>